<keyword evidence="3" id="KW-1185">Reference proteome</keyword>
<feature type="region of interest" description="Disordered" evidence="1">
    <location>
        <begin position="1"/>
        <end position="72"/>
    </location>
</feature>
<gene>
    <name evidence="2" type="ORF">LITE_LOCUS27913</name>
</gene>
<proteinExistence type="predicted"/>
<dbReference type="AlphaFoldDB" id="A0AAV0MB74"/>
<evidence type="ECO:0000313" key="2">
    <source>
        <dbReference type="EMBL" id="CAI0443993.1"/>
    </source>
</evidence>
<dbReference type="Proteomes" id="UP001154282">
    <property type="component" value="Unassembled WGS sequence"/>
</dbReference>
<accession>A0AAV0MB74</accession>
<feature type="non-terminal residue" evidence="2">
    <location>
        <position position="1"/>
    </location>
</feature>
<sequence>GNKAKSRSSSSHPSSPVSKPYPQAQHDSVRRQRWWRGGRQEKAEQGRRGIGSGGGAINYSGDVGDDGGVGRG</sequence>
<feature type="compositionally biased region" description="Basic and acidic residues" evidence="1">
    <location>
        <begin position="38"/>
        <end position="47"/>
    </location>
</feature>
<evidence type="ECO:0000256" key="1">
    <source>
        <dbReference type="SAM" id="MobiDB-lite"/>
    </source>
</evidence>
<evidence type="ECO:0000313" key="3">
    <source>
        <dbReference type="Proteomes" id="UP001154282"/>
    </source>
</evidence>
<dbReference type="EMBL" id="CAMGYJ010000007">
    <property type="protein sequence ID" value="CAI0443993.1"/>
    <property type="molecule type" value="Genomic_DNA"/>
</dbReference>
<organism evidence="2 3">
    <name type="scientific">Linum tenue</name>
    <dbReference type="NCBI Taxonomy" id="586396"/>
    <lineage>
        <taxon>Eukaryota</taxon>
        <taxon>Viridiplantae</taxon>
        <taxon>Streptophyta</taxon>
        <taxon>Embryophyta</taxon>
        <taxon>Tracheophyta</taxon>
        <taxon>Spermatophyta</taxon>
        <taxon>Magnoliopsida</taxon>
        <taxon>eudicotyledons</taxon>
        <taxon>Gunneridae</taxon>
        <taxon>Pentapetalae</taxon>
        <taxon>rosids</taxon>
        <taxon>fabids</taxon>
        <taxon>Malpighiales</taxon>
        <taxon>Linaceae</taxon>
        <taxon>Linum</taxon>
    </lineage>
</organism>
<feature type="compositionally biased region" description="Low complexity" evidence="1">
    <location>
        <begin position="7"/>
        <end position="22"/>
    </location>
</feature>
<comment type="caution">
    <text evidence="2">The sequence shown here is derived from an EMBL/GenBank/DDBJ whole genome shotgun (WGS) entry which is preliminary data.</text>
</comment>
<protein>
    <submittedName>
        <fullName evidence="2">Uncharacterized protein</fullName>
    </submittedName>
</protein>
<reference evidence="2" key="1">
    <citation type="submission" date="2022-08" db="EMBL/GenBank/DDBJ databases">
        <authorList>
            <person name="Gutierrez-Valencia J."/>
        </authorList>
    </citation>
    <scope>NUCLEOTIDE SEQUENCE</scope>
</reference>
<name>A0AAV0MB74_9ROSI</name>